<dbReference type="Proteomes" id="UP000543419">
    <property type="component" value="Unassembled WGS sequence"/>
</dbReference>
<proteinExistence type="predicted"/>
<evidence type="ECO:0000313" key="2">
    <source>
        <dbReference type="Proteomes" id="UP000543419"/>
    </source>
</evidence>
<organism evidence="1 2">
    <name type="scientific">Bifidobacterium olomucense</name>
    <dbReference type="NCBI Taxonomy" id="2675324"/>
    <lineage>
        <taxon>Bacteria</taxon>
        <taxon>Bacillati</taxon>
        <taxon>Actinomycetota</taxon>
        <taxon>Actinomycetes</taxon>
        <taxon>Bifidobacteriales</taxon>
        <taxon>Bifidobacteriaceae</taxon>
        <taxon>Bifidobacterium</taxon>
    </lineage>
</organism>
<accession>A0A7Y0EX87</accession>
<reference evidence="1 2" key="1">
    <citation type="submission" date="2020-02" db="EMBL/GenBank/DDBJ databases">
        <title>Characterization of phylogenetic diversity of novel bifidobacterial species isolated in Czech ZOOs.</title>
        <authorList>
            <person name="Lugli G.A."/>
            <person name="Vera N.B."/>
            <person name="Ventura M."/>
        </authorList>
    </citation>
    <scope>NUCLEOTIDE SEQUENCE [LARGE SCALE GENOMIC DNA]</scope>
    <source>
        <strain evidence="1 2">DSM 109959</strain>
    </source>
</reference>
<keyword evidence="2" id="KW-1185">Reference proteome</keyword>
<gene>
    <name evidence="1" type="ORF">G1C97_1044</name>
</gene>
<evidence type="ECO:0000313" key="1">
    <source>
        <dbReference type="EMBL" id="NMM98095.1"/>
    </source>
</evidence>
<name>A0A7Y0EX87_9BIFI</name>
<protein>
    <submittedName>
        <fullName evidence="1">Uncharacterized protein</fullName>
    </submittedName>
</protein>
<comment type="caution">
    <text evidence="1">The sequence shown here is derived from an EMBL/GenBank/DDBJ whole genome shotgun (WGS) entry which is preliminary data.</text>
</comment>
<sequence length="56" mass="6238">MTFSRKKDCMCDRCNNGGGAGVCPDCGRTDCAKALSHTFMCNKLAAEKHRMKRRII</sequence>
<dbReference type="AlphaFoldDB" id="A0A7Y0EX87"/>
<dbReference type="EMBL" id="JAAIIG010000003">
    <property type="protein sequence ID" value="NMM98095.1"/>
    <property type="molecule type" value="Genomic_DNA"/>
</dbReference>